<feature type="domain" description="ABC1 atypical kinase-like" evidence="1">
    <location>
        <begin position="1"/>
        <end position="72"/>
    </location>
</feature>
<gene>
    <name evidence="2" type="ORF">V6N11_067519</name>
</gene>
<keyword evidence="3" id="KW-1185">Reference proteome</keyword>
<dbReference type="Pfam" id="PF03109">
    <property type="entry name" value="ABC1"/>
    <property type="match status" value="1"/>
</dbReference>
<dbReference type="EMBL" id="JBBPBN010000012">
    <property type="protein sequence ID" value="KAK9027696.1"/>
    <property type="molecule type" value="Genomic_DNA"/>
</dbReference>
<sequence length="109" mass="12516">MFLVDNFVHADMHPENTIVCVSQSKASRKWLFKSKLSKLHVIFLDVGMTAKLSNGDQLNLLEFFKVVARRDECTTECTHKLSQQQNCQNLKAFIEEVEEAFPAWGTPKE</sequence>
<protein>
    <recommendedName>
        <fullName evidence="1">ABC1 atypical kinase-like domain-containing protein</fullName>
    </recommendedName>
</protein>
<name>A0ABR2SRQ6_9ROSI</name>
<comment type="caution">
    <text evidence="2">The sequence shown here is derived from an EMBL/GenBank/DDBJ whole genome shotgun (WGS) entry which is preliminary data.</text>
</comment>
<dbReference type="InterPro" id="IPR004147">
    <property type="entry name" value="ABC1_dom"/>
</dbReference>
<organism evidence="2 3">
    <name type="scientific">Hibiscus sabdariffa</name>
    <name type="common">roselle</name>
    <dbReference type="NCBI Taxonomy" id="183260"/>
    <lineage>
        <taxon>Eukaryota</taxon>
        <taxon>Viridiplantae</taxon>
        <taxon>Streptophyta</taxon>
        <taxon>Embryophyta</taxon>
        <taxon>Tracheophyta</taxon>
        <taxon>Spermatophyta</taxon>
        <taxon>Magnoliopsida</taxon>
        <taxon>eudicotyledons</taxon>
        <taxon>Gunneridae</taxon>
        <taxon>Pentapetalae</taxon>
        <taxon>rosids</taxon>
        <taxon>malvids</taxon>
        <taxon>Malvales</taxon>
        <taxon>Malvaceae</taxon>
        <taxon>Malvoideae</taxon>
        <taxon>Hibiscus</taxon>
    </lineage>
</organism>
<dbReference type="PANTHER" id="PTHR45890">
    <property type="entry name" value="AARF DOMAIN CONTAINING KINASE 2 (PREDICTED)"/>
    <property type="match status" value="1"/>
</dbReference>
<evidence type="ECO:0000313" key="2">
    <source>
        <dbReference type="EMBL" id="KAK9027696.1"/>
    </source>
</evidence>
<evidence type="ECO:0000313" key="3">
    <source>
        <dbReference type="Proteomes" id="UP001396334"/>
    </source>
</evidence>
<evidence type="ECO:0000259" key="1">
    <source>
        <dbReference type="Pfam" id="PF03109"/>
    </source>
</evidence>
<proteinExistence type="predicted"/>
<dbReference type="PANTHER" id="PTHR45890:SF1">
    <property type="entry name" value="AARF DOMAIN CONTAINING KINASE 2"/>
    <property type="match status" value="1"/>
</dbReference>
<dbReference type="Proteomes" id="UP001396334">
    <property type="component" value="Unassembled WGS sequence"/>
</dbReference>
<accession>A0ABR2SRQ6</accession>
<dbReference type="InterPro" id="IPR052402">
    <property type="entry name" value="ADCK_kinase"/>
</dbReference>
<reference evidence="2 3" key="1">
    <citation type="journal article" date="2024" name="G3 (Bethesda)">
        <title>Genome assembly of Hibiscus sabdariffa L. provides insights into metabolisms of medicinal natural products.</title>
        <authorList>
            <person name="Kim T."/>
        </authorList>
    </citation>
    <scope>NUCLEOTIDE SEQUENCE [LARGE SCALE GENOMIC DNA]</scope>
    <source>
        <strain evidence="2">TK-2024</strain>
        <tissue evidence="2">Old leaves</tissue>
    </source>
</reference>